<dbReference type="GO" id="GO:0055085">
    <property type="term" value="P:transmembrane transport"/>
    <property type="evidence" value="ECO:0007669"/>
    <property type="project" value="InterPro"/>
</dbReference>
<comment type="subcellular location">
    <subcellularLocation>
        <location evidence="1 7">Cell membrane</location>
        <topology evidence="1 7">Multi-pass membrane protein</topology>
    </subcellularLocation>
</comment>
<dbReference type="Proteomes" id="UP000007374">
    <property type="component" value="Unassembled WGS sequence"/>
</dbReference>
<dbReference type="CDD" id="cd06261">
    <property type="entry name" value="TM_PBP2"/>
    <property type="match status" value="1"/>
</dbReference>
<dbReference type="PATRIC" id="fig|1231190.3.peg.98"/>
<dbReference type="AlphaFoldDB" id="K2PAK9"/>
<feature type="transmembrane region" description="Helical" evidence="7">
    <location>
        <begin position="114"/>
        <end position="136"/>
    </location>
</feature>
<keyword evidence="4 7" id="KW-0812">Transmembrane</keyword>
<dbReference type="eggNOG" id="COG0395">
    <property type="taxonomic scope" value="Bacteria"/>
</dbReference>
<feature type="transmembrane region" description="Helical" evidence="7">
    <location>
        <begin position="195"/>
        <end position="216"/>
    </location>
</feature>
<evidence type="ECO:0000256" key="1">
    <source>
        <dbReference type="ARBA" id="ARBA00004651"/>
    </source>
</evidence>
<dbReference type="InterPro" id="IPR035906">
    <property type="entry name" value="MetI-like_sf"/>
</dbReference>
<comment type="similarity">
    <text evidence="7">Belongs to the binding-protein-dependent transport system permease family.</text>
</comment>
<name>K2PAK9_9HYPH</name>
<feature type="transmembrane region" description="Helical" evidence="7">
    <location>
        <begin position="252"/>
        <end position="270"/>
    </location>
</feature>
<evidence type="ECO:0000256" key="7">
    <source>
        <dbReference type="RuleBase" id="RU363032"/>
    </source>
</evidence>
<dbReference type="PROSITE" id="PS50928">
    <property type="entry name" value="ABC_TM1"/>
    <property type="match status" value="1"/>
</dbReference>
<dbReference type="RefSeq" id="WP_009449244.1">
    <property type="nucleotide sequence ID" value="NZ_AMSI01000001.1"/>
</dbReference>
<dbReference type="STRING" id="721133.SAMN05216176_10290"/>
<protein>
    <submittedName>
        <fullName evidence="9">Binding-protein-dependent transport systems inner membrane component</fullName>
    </submittedName>
</protein>
<feature type="transmembrane region" description="Helical" evidence="7">
    <location>
        <begin position="78"/>
        <end position="102"/>
    </location>
</feature>
<accession>K2PAK9</accession>
<dbReference type="GO" id="GO:0005886">
    <property type="term" value="C:plasma membrane"/>
    <property type="evidence" value="ECO:0007669"/>
    <property type="project" value="UniProtKB-SubCell"/>
</dbReference>
<evidence type="ECO:0000256" key="3">
    <source>
        <dbReference type="ARBA" id="ARBA00022475"/>
    </source>
</evidence>
<evidence type="ECO:0000259" key="8">
    <source>
        <dbReference type="PROSITE" id="PS50928"/>
    </source>
</evidence>
<feature type="transmembrane region" description="Helical" evidence="7">
    <location>
        <begin position="21"/>
        <end position="40"/>
    </location>
</feature>
<dbReference type="InterPro" id="IPR000515">
    <property type="entry name" value="MetI-like"/>
</dbReference>
<gene>
    <name evidence="9" type="ORF">NA8A_00450</name>
</gene>
<dbReference type="Gene3D" id="1.10.3720.10">
    <property type="entry name" value="MetI-like"/>
    <property type="match status" value="1"/>
</dbReference>
<dbReference type="InterPro" id="IPR050901">
    <property type="entry name" value="BP-dep_ABC_trans_perm"/>
</dbReference>
<evidence type="ECO:0000256" key="2">
    <source>
        <dbReference type="ARBA" id="ARBA00022448"/>
    </source>
</evidence>
<dbReference type="Pfam" id="PF00528">
    <property type="entry name" value="BPD_transp_1"/>
    <property type="match status" value="1"/>
</dbReference>
<sequence>MSTPAISPTASNPLWNRFGSYAVAVALAAFIALPLAWMVISSIKPADQLFSSPPRILADHWTINWYVTVFRDSGAAVFFWNSLVVGLSSTIFCLVIGTLAAYAITRFDFPGKSAFLIAALVTYMFPAIVLFVPIYMILNTLSLIDTRIGLVICHTILTFPFAVWMLKSFFETLPREIDEAAWVDGCSYLGTFIRIVLPLSLPGIFSVAIFVFVLSWNEFLFASIVMTSSDLKTVPVGISEFITSFDIRWGEIMALGTLATVPVVVLFSLVQRYFLRGVLSGAVKG</sequence>
<reference evidence="9 10" key="1">
    <citation type="journal article" date="2012" name="J. Bacteriol.">
        <title>Genome Sequence of Nitratireductor indicus Type Strain C115.</title>
        <authorList>
            <person name="Lai Q."/>
            <person name="Li G."/>
            <person name="Yu Z."/>
            <person name="Shao Z."/>
        </authorList>
    </citation>
    <scope>NUCLEOTIDE SEQUENCE [LARGE SCALE GENOMIC DNA]</scope>
    <source>
        <strain evidence="9 10">C115</strain>
    </source>
</reference>
<dbReference type="PANTHER" id="PTHR32243:SF18">
    <property type="entry name" value="INNER MEMBRANE ABC TRANSPORTER PERMEASE PROTEIN YCJP"/>
    <property type="match status" value="1"/>
</dbReference>
<organism evidence="9 10">
    <name type="scientific">Nitratireductor indicus C115</name>
    <dbReference type="NCBI Taxonomy" id="1231190"/>
    <lineage>
        <taxon>Bacteria</taxon>
        <taxon>Pseudomonadati</taxon>
        <taxon>Pseudomonadota</taxon>
        <taxon>Alphaproteobacteria</taxon>
        <taxon>Hyphomicrobiales</taxon>
        <taxon>Phyllobacteriaceae</taxon>
        <taxon>Nitratireductor</taxon>
    </lineage>
</organism>
<evidence type="ECO:0000313" key="10">
    <source>
        <dbReference type="Proteomes" id="UP000007374"/>
    </source>
</evidence>
<keyword evidence="2 7" id="KW-0813">Transport</keyword>
<keyword evidence="5 7" id="KW-1133">Transmembrane helix</keyword>
<dbReference type="EMBL" id="AMSI01000001">
    <property type="protein sequence ID" value="EKF44166.1"/>
    <property type="molecule type" value="Genomic_DNA"/>
</dbReference>
<comment type="caution">
    <text evidence="9">The sequence shown here is derived from an EMBL/GenBank/DDBJ whole genome shotgun (WGS) entry which is preliminary data.</text>
</comment>
<keyword evidence="6 7" id="KW-0472">Membrane</keyword>
<feature type="domain" description="ABC transmembrane type-1" evidence="8">
    <location>
        <begin position="79"/>
        <end position="270"/>
    </location>
</feature>
<evidence type="ECO:0000256" key="4">
    <source>
        <dbReference type="ARBA" id="ARBA00022692"/>
    </source>
</evidence>
<proteinExistence type="inferred from homology"/>
<evidence type="ECO:0000256" key="6">
    <source>
        <dbReference type="ARBA" id="ARBA00023136"/>
    </source>
</evidence>
<feature type="transmembrane region" description="Helical" evidence="7">
    <location>
        <begin position="148"/>
        <end position="166"/>
    </location>
</feature>
<dbReference type="PANTHER" id="PTHR32243">
    <property type="entry name" value="MALTOSE TRANSPORT SYSTEM PERMEASE-RELATED"/>
    <property type="match status" value="1"/>
</dbReference>
<keyword evidence="3" id="KW-1003">Cell membrane</keyword>
<dbReference type="OrthoDB" id="9815445at2"/>
<keyword evidence="10" id="KW-1185">Reference proteome</keyword>
<evidence type="ECO:0000256" key="5">
    <source>
        <dbReference type="ARBA" id="ARBA00022989"/>
    </source>
</evidence>
<dbReference type="SUPFAM" id="SSF161098">
    <property type="entry name" value="MetI-like"/>
    <property type="match status" value="1"/>
</dbReference>
<evidence type="ECO:0000313" key="9">
    <source>
        <dbReference type="EMBL" id="EKF44166.1"/>
    </source>
</evidence>